<keyword evidence="4" id="KW-0732">Signal</keyword>
<organism evidence="6 7">
    <name type="scientific">Ancylobacter novellus</name>
    <name type="common">Thiobacillus novellus</name>
    <dbReference type="NCBI Taxonomy" id="921"/>
    <lineage>
        <taxon>Bacteria</taxon>
        <taxon>Pseudomonadati</taxon>
        <taxon>Pseudomonadota</taxon>
        <taxon>Alphaproteobacteria</taxon>
        <taxon>Hyphomicrobiales</taxon>
        <taxon>Xanthobacteraceae</taxon>
        <taxon>Ancylobacter</taxon>
    </lineage>
</organism>
<comment type="subcellular location">
    <subcellularLocation>
        <location evidence="1">Cell envelope</location>
    </subcellularLocation>
</comment>
<evidence type="ECO:0000313" key="7">
    <source>
        <dbReference type="Proteomes" id="UP000248887"/>
    </source>
</evidence>
<feature type="domain" description="YbhG-like alpha-helical hairpin" evidence="5">
    <location>
        <begin position="74"/>
        <end position="193"/>
    </location>
</feature>
<dbReference type="EMBL" id="QFQD01000075">
    <property type="protein sequence ID" value="PZQ79949.1"/>
    <property type="molecule type" value="Genomic_DNA"/>
</dbReference>
<dbReference type="InterPro" id="IPR059052">
    <property type="entry name" value="HH_YbhG-like"/>
</dbReference>
<dbReference type="Proteomes" id="UP000248887">
    <property type="component" value="Unassembled WGS sequence"/>
</dbReference>
<proteinExistence type="predicted"/>
<dbReference type="Gene3D" id="2.40.50.100">
    <property type="match status" value="1"/>
</dbReference>
<dbReference type="PROSITE" id="PS51257">
    <property type="entry name" value="PROKAR_LIPOPROTEIN"/>
    <property type="match status" value="1"/>
</dbReference>
<dbReference type="InterPro" id="IPR050465">
    <property type="entry name" value="UPF0194_transport"/>
</dbReference>
<dbReference type="AlphaFoldDB" id="A0A2W5QUH3"/>
<dbReference type="PANTHER" id="PTHR32347:SF23">
    <property type="entry name" value="BLL5650 PROTEIN"/>
    <property type="match status" value="1"/>
</dbReference>
<dbReference type="SUPFAM" id="SSF111369">
    <property type="entry name" value="HlyD-like secretion proteins"/>
    <property type="match status" value="3"/>
</dbReference>
<gene>
    <name evidence="6" type="ORF">DI549_18585</name>
</gene>
<feature type="coiled-coil region" evidence="3">
    <location>
        <begin position="139"/>
        <end position="199"/>
    </location>
</feature>
<dbReference type="Gene3D" id="1.10.287.470">
    <property type="entry name" value="Helix hairpin bin"/>
    <property type="match status" value="1"/>
</dbReference>
<dbReference type="GO" id="GO:0030313">
    <property type="term" value="C:cell envelope"/>
    <property type="evidence" value="ECO:0007669"/>
    <property type="project" value="UniProtKB-SubCell"/>
</dbReference>
<evidence type="ECO:0000256" key="2">
    <source>
        <dbReference type="ARBA" id="ARBA00023054"/>
    </source>
</evidence>
<dbReference type="Gene3D" id="2.40.30.170">
    <property type="match status" value="1"/>
</dbReference>
<protein>
    <submittedName>
        <fullName evidence="6">Secretion protein HlyD</fullName>
    </submittedName>
</protein>
<reference evidence="6 7" key="1">
    <citation type="submission" date="2017-08" db="EMBL/GenBank/DDBJ databases">
        <title>Infants hospitalized years apart are colonized by the same room-sourced microbial strains.</title>
        <authorList>
            <person name="Brooks B."/>
            <person name="Olm M.R."/>
            <person name="Firek B.A."/>
            <person name="Baker R."/>
            <person name="Thomas B.C."/>
            <person name="Morowitz M.J."/>
            <person name="Banfield J.F."/>
        </authorList>
    </citation>
    <scope>NUCLEOTIDE SEQUENCE [LARGE SCALE GENOMIC DNA]</scope>
    <source>
        <strain evidence="6">S2_005_001_R2_27</strain>
    </source>
</reference>
<feature type="signal peptide" evidence="4">
    <location>
        <begin position="1"/>
        <end position="16"/>
    </location>
</feature>
<dbReference type="Pfam" id="PF25881">
    <property type="entry name" value="HH_YBHG"/>
    <property type="match status" value="1"/>
</dbReference>
<evidence type="ECO:0000256" key="1">
    <source>
        <dbReference type="ARBA" id="ARBA00004196"/>
    </source>
</evidence>
<evidence type="ECO:0000256" key="4">
    <source>
        <dbReference type="SAM" id="SignalP"/>
    </source>
</evidence>
<feature type="chain" id="PRO_5015968130" evidence="4">
    <location>
        <begin position="17"/>
        <end position="315"/>
    </location>
</feature>
<evidence type="ECO:0000313" key="6">
    <source>
        <dbReference type="EMBL" id="PZQ79949.1"/>
    </source>
</evidence>
<accession>A0A2W5QUH3</accession>
<keyword evidence="2 3" id="KW-0175">Coiled coil</keyword>
<sequence length="315" mass="33762">MRIGACLAFIVALALAACSEGGPARYQGYAEGDLIFVGPDEAGRLLTLDVDEGDLVTPGTELFAVDPVLQQADVTAAVASLEQARAQLADVKAAAQRPEEVAVLEAGQRRAEAALDLSSIELNRQKDLYAKAVGSKAALDTAQHTYDQNQAALDEVKKQIDVARMGSREQQIAAAERQLDNAQARLDAARIRLERRTLAATVAGSVETVYFRPGELVPVGRPVVSILPPEMIKLRFFVPEPDLPRFKLGTRVNVACDGCAAVPARVSYISSSAEYTPPVIYSLDERSKLVFMLEAKADKPGALRPGQPITVEIAP</sequence>
<name>A0A2W5QUH3_ANCNO</name>
<evidence type="ECO:0000259" key="5">
    <source>
        <dbReference type="Pfam" id="PF25881"/>
    </source>
</evidence>
<dbReference type="PANTHER" id="PTHR32347">
    <property type="entry name" value="EFFLUX SYSTEM COMPONENT YKNX-RELATED"/>
    <property type="match status" value="1"/>
</dbReference>
<comment type="caution">
    <text evidence="6">The sequence shown here is derived from an EMBL/GenBank/DDBJ whole genome shotgun (WGS) entry which is preliminary data.</text>
</comment>
<evidence type="ECO:0000256" key="3">
    <source>
        <dbReference type="SAM" id="Coils"/>
    </source>
</evidence>